<dbReference type="Gene3D" id="2.30.180.10">
    <property type="entry name" value="FAS1 domain"/>
    <property type="match status" value="1"/>
</dbReference>
<evidence type="ECO:0000313" key="14">
    <source>
        <dbReference type="EMBL" id="OAY52629.1"/>
    </source>
</evidence>
<dbReference type="InterPro" id="IPR033254">
    <property type="entry name" value="Plant_FLA"/>
</dbReference>
<name>A0A2C9W1A8_MANES</name>
<evidence type="ECO:0000256" key="6">
    <source>
        <dbReference type="ARBA" id="ARBA00022974"/>
    </source>
</evidence>
<dbReference type="GO" id="GO:0005886">
    <property type="term" value="C:plasma membrane"/>
    <property type="evidence" value="ECO:0000318"/>
    <property type="project" value="GO_Central"/>
</dbReference>
<dbReference type="PROSITE" id="PS50213">
    <property type="entry name" value="FAS1"/>
    <property type="match status" value="1"/>
</dbReference>
<feature type="chain" id="PRO_5011999648" description="FAS1 domain-containing protein" evidence="12">
    <location>
        <begin position="26"/>
        <end position="256"/>
    </location>
</feature>
<keyword evidence="8" id="KW-0325">Glycoprotein</keyword>
<keyword evidence="7" id="KW-0472">Membrane</keyword>
<keyword evidence="5 12" id="KW-0732">Signal</keyword>
<feature type="signal peptide" evidence="12">
    <location>
        <begin position="1"/>
        <end position="25"/>
    </location>
</feature>
<dbReference type="AlphaFoldDB" id="A0A2C9W1A8"/>
<keyword evidence="15" id="KW-1185">Reference proteome</keyword>
<feature type="domain" description="FAS1" evidence="13">
    <location>
        <begin position="25"/>
        <end position="171"/>
    </location>
</feature>
<dbReference type="FunFam" id="2.30.180.10:FF:000015">
    <property type="entry name" value="Fasciclin-like arabinogalactan protein 3"/>
    <property type="match status" value="1"/>
</dbReference>
<proteinExistence type="inferred from homology"/>
<comment type="similarity">
    <text evidence="2">Belongs to the fasciclin-like AGP family.</text>
</comment>
<keyword evidence="9" id="KW-0449">Lipoprotein</keyword>
<sequence>MPLVNFSSQFALFFSFFLLFFTVSAFNVTELLSDHSDFSNFNDKLSRTKLADTINHRKSITILAVDNGNLSPLDGLSSDAQKRVLSLHVILDYYDAAKLKKIAKKSATLTTLYQSTGQARGRQGFLNATDRGGGQVAFGSAVAGSNLNSNLVKSVTSKPYDISVLQVSSLIMPDSVVKSGSPAKAPSPLSDSPSPAPATSPSPPADSSASSPMTDGPDAADGPAADSPSGANGGTGTSLAMVATALSSAWVLAMMI</sequence>
<evidence type="ECO:0000256" key="9">
    <source>
        <dbReference type="ARBA" id="ARBA00023288"/>
    </source>
</evidence>
<dbReference type="OrthoDB" id="694090at2759"/>
<comment type="subcellular location">
    <subcellularLocation>
        <location evidence="1">Cell membrane</location>
        <topology evidence="1">Lipid-anchor</topology>
        <topology evidence="1">GPI-anchor</topology>
    </subcellularLocation>
</comment>
<evidence type="ECO:0000256" key="5">
    <source>
        <dbReference type="ARBA" id="ARBA00022729"/>
    </source>
</evidence>
<dbReference type="STRING" id="3983.A0A2C9W1A8"/>
<evidence type="ECO:0000256" key="11">
    <source>
        <dbReference type="SAM" id="MobiDB-lite"/>
    </source>
</evidence>
<feature type="compositionally biased region" description="Low complexity" evidence="11">
    <location>
        <begin position="181"/>
        <end position="193"/>
    </location>
</feature>
<dbReference type="Gramene" id="Manes.04G098500.1.v8.1">
    <property type="protein sequence ID" value="Manes.04G098500.1.v8.1.CDS.1"/>
    <property type="gene ID" value="Manes.04G098500.v8.1"/>
</dbReference>
<dbReference type="PANTHER" id="PTHR32382">
    <property type="entry name" value="FASCICLIN-LIKE ARABINOGALACTAN PROTEIN"/>
    <property type="match status" value="1"/>
</dbReference>
<accession>A0A2C9W1A8</accession>
<evidence type="ECO:0000256" key="7">
    <source>
        <dbReference type="ARBA" id="ARBA00023136"/>
    </source>
</evidence>
<gene>
    <name evidence="14" type="ORF">MANES_04G098500v8</name>
</gene>
<evidence type="ECO:0000259" key="13">
    <source>
        <dbReference type="PROSITE" id="PS50213"/>
    </source>
</evidence>
<evidence type="ECO:0000256" key="1">
    <source>
        <dbReference type="ARBA" id="ARBA00004609"/>
    </source>
</evidence>
<keyword evidence="4" id="KW-0336">GPI-anchor</keyword>
<keyword evidence="6" id="KW-0654">Proteoglycan</keyword>
<comment type="function">
    <text evidence="10">May be a cell surface adhesion protein.</text>
</comment>
<evidence type="ECO:0000256" key="10">
    <source>
        <dbReference type="ARBA" id="ARBA00024686"/>
    </source>
</evidence>
<dbReference type="OMA" id="LNEHDDF"/>
<evidence type="ECO:0000313" key="15">
    <source>
        <dbReference type="Proteomes" id="UP000091857"/>
    </source>
</evidence>
<evidence type="ECO:0000256" key="4">
    <source>
        <dbReference type="ARBA" id="ARBA00022622"/>
    </source>
</evidence>
<feature type="compositionally biased region" description="Pro residues" evidence="11">
    <location>
        <begin position="194"/>
        <end position="204"/>
    </location>
</feature>
<comment type="caution">
    <text evidence="14">The sequence shown here is derived from an EMBL/GenBank/DDBJ whole genome shotgun (WGS) entry which is preliminary data.</text>
</comment>
<dbReference type="Pfam" id="PF02469">
    <property type="entry name" value="Fasciclin"/>
    <property type="match status" value="1"/>
</dbReference>
<dbReference type="Proteomes" id="UP000091857">
    <property type="component" value="Chromosome 4"/>
</dbReference>
<dbReference type="SUPFAM" id="SSF82153">
    <property type="entry name" value="FAS1 domain"/>
    <property type="match status" value="1"/>
</dbReference>
<keyword evidence="3" id="KW-1003">Cell membrane</keyword>
<reference evidence="15" key="1">
    <citation type="journal article" date="2016" name="Nat. Biotechnol.">
        <title>Sequencing wild and cultivated cassava and related species reveals extensive interspecific hybridization and genetic diversity.</title>
        <authorList>
            <person name="Bredeson J.V."/>
            <person name="Lyons J.B."/>
            <person name="Prochnik S.E."/>
            <person name="Wu G.A."/>
            <person name="Ha C.M."/>
            <person name="Edsinger-Gonzales E."/>
            <person name="Grimwood J."/>
            <person name="Schmutz J."/>
            <person name="Rabbi I.Y."/>
            <person name="Egesi C."/>
            <person name="Nauluvula P."/>
            <person name="Lebot V."/>
            <person name="Ndunguru J."/>
            <person name="Mkamilo G."/>
            <person name="Bart R.S."/>
            <person name="Setter T.L."/>
            <person name="Gleadow R.M."/>
            <person name="Kulakow P."/>
            <person name="Ferguson M.E."/>
            <person name="Rounsley S."/>
            <person name="Rokhsar D.S."/>
        </authorList>
    </citation>
    <scope>NUCLEOTIDE SEQUENCE [LARGE SCALE GENOMIC DNA]</scope>
    <source>
        <strain evidence="15">cv. AM560-2</strain>
    </source>
</reference>
<feature type="region of interest" description="Disordered" evidence="11">
    <location>
        <begin position="176"/>
        <end position="235"/>
    </location>
</feature>
<dbReference type="InterPro" id="IPR000782">
    <property type="entry name" value="FAS1_domain"/>
</dbReference>
<protein>
    <recommendedName>
        <fullName evidence="13">FAS1 domain-containing protein</fullName>
    </recommendedName>
</protein>
<dbReference type="PANTHER" id="PTHR32382:SF91">
    <property type="entry name" value="FAS1 DOMAIN-CONTAINING PROTEIN"/>
    <property type="match status" value="1"/>
</dbReference>
<dbReference type="GO" id="GO:0098552">
    <property type="term" value="C:side of membrane"/>
    <property type="evidence" value="ECO:0007669"/>
    <property type="project" value="UniProtKB-KW"/>
</dbReference>
<feature type="compositionally biased region" description="Low complexity" evidence="11">
    <location>
        <begin position="205"/>
        <end position="230"/>
    </location>
</feature>
<evidence type="ECO:0000256" key="12">
    <source>
        <dbReference type="SAM" id="SignalP"/>
    </source>
</evidence>
<evidence type="ECO:0000256" key="2">
    <source>
        <dbReference type="ARBA" id="ARBA00007843"/>
    </source>
</evidence>
<evidence type="ECO:0000256" key="8">
    <source>
        <dbReference type="ARBA" id="ARBA00023180"/>
    </source>
</evidence>
<organism evidence="14 15">
    <name type="scientific">Manihot esculenta</name>
    <name type="common">Cassava</name>
    <name type="synonym">Jatropha manihot</name>
    <dbReference type="NCBI Taxonomy" id="3983"/>
    <lineage>
        <taxon>Eukaryota</taxon>
        <taxon>Viridiplantae</taxon>
        <taxon>Streptophyta</taxon>
        <taxon>Embryophyta</taxon>
        <taxon>Tracheophyta</taxon>
        <taxon>Spermatophyta</taxon>
        <taxon>Magnoliopsida</taxon>
        <taxon>eudicotyledons</taxon>
        <taxon>Gunneridae</taxon>
        <taxon>Pentapetalae</taxon>
        <taxon>rosids</taxon>
        <taxon>fabids</taxon>
        <taxon>Malpighiales</taxon>
        <taxon>Euphorbiaceae</taxon>
        <taxon>Crotonoideae</taxon>
        <taxon>Manihoteae</taxon>
        <taxon>Manihot</taxon>
    </lineage>
</organism>
<dbReference type="EMBL" id="CM004390">
    <property type="protein sequence ID" value="OAY52629.1"/>
    <property type="molecule type" value="Genomic_DNA"/>
</dbReference>
<dbReference type="InterPro" id="IPR036378">
    <property type="entry name" value="FAS1_dom_sf"/>
</dbReference>
<evidence type="ECO:0000256" key="3">
    <source>
        <dbReference type="ARBA" id="ARBA00022475"/>
    </source>
</evidence>